<reference evidence="2 3" key="1">
    <citation type="submission" date="2015-11" db="EMBL/GenBank/DDBJ databases">
        <title>Complete genome sequencing of a biphenyl-degrading bacterium, Pseudomonas putida KF715 (=NBRC110667).</title>
        <authorList>
            <person name="Suenaga H."/>
            <person name="Fujihara N."/>
            <person name="Watanabe T."/>
            <person name="Hirose J."/>
            <person name="Kimura N."/>
            <person name="Yamazoe A."/>
            <person name="Hosoyama A."/>
            <person name="Shimodaira J."/>
            <person name="Furukawa K."/>
        </authorList>
    </citation>
    <scope>NUCLEOTIDE SEQUENCE [LARGE SCALE GENOMIC DNA]</scope>
    <source>
        <strain evidence="2 3">KF715</strain>
        <plasmid evidence="3">Plasmid pkf715a dna</plasmid>
    </source>
</reference>
<organism evidence="2 3">
    <name type="scientific">Pseudomonas putida</name>
    <name type="common">Arthrobacter siderocapsulatus</name>
    <dbReference type="NCBI Taxonomy" id="303"/>
    <lineage>
        <taxon>Bacteria</taxon>
        <taxon>Pseudomonadati</taxon>
        <taxon>Pseudomonadota</taxon>
        <taxon>Gammaproteobacteria</taxon>
        <taxon>Pseudomonadales</taxon>
        <taxon>Pseudomonadaceae</taxon>
        <taxon>Pseudomonas</taxon>
    </lineage>
</organism>
<keyword evidence="1" id="KW-0175">Coiled coil</keyword>
<feature type="coiled-coil region" evidence="1">
    <location>
        <begin position="15"/>
        <end position="56"/>
    </location>
</feature>
<dbReference type="RefSeq" id="WP_042920972.1">
    <property type="nucleotide sequence ID" value="NZ_AP015030.1"/>
</dbReference>
<dbReference type="Proteomes" id="UP000218731">
    <property type="component" value="Plasmid pKF715A"/>
</dbReference>
<proteinExistence type="predicted"/>
<evidence type="ECO:0000256" key="1">
    <source>
        <dbReference type="SAM" id="Coils"/>
    </source>
</evidence>
<name>A0A1L7NMI4_PSEPU</name>
<keyword evidence="2" id="KW-0614">Plasmid</keyword>
<dbReference type="AlphaFoldDB" id="A0A1L7NMI4"/>
<gene>
    <name evidence="2" type="ORF">KF715C_pA1840</name>
</gene>
<geneLocation type="plasmid" evidence="3">
    <name>pkf715a dna</name>
</geneLocation>
<protein>
    <submittedName>
        <fullName evidence="2">Uncharacterized protein</fullName>
    </submittedName>
</protein>
<dbReference type="EMBL" id="AP015030">
    <property type="protein sequence ID" value="BAW26689.1"/>
    <property type="molecule type" value="Genomic_DNA"/>
</dbReference>
<accession>A0A1L7NMI4</accession>
<sequence>MKHWLKLLLPKNADARNLAQSIEDADERIAGLKEQIIAVQARRDELEEEARTMAADALPEGKLEQLLSANEASILAACETSATILHTDLRRLFAESSPFLSELAQPDMDKALSIRDNVSRWLSRF</sequence>
<evidence type="ECO:0000313" key="3">
    <source>
        <dbReference type="Proteomes" id="UP000218731"/>
    </source>
</evidence>
<evidence type="ECO:0000313" key="2">
    <source>
        <dbReference type="EMBL" id="BAW26689.1"/>
    </source>
</evidence>